<dbReference type="FunCoup" id="A0A2P5EXK0">
    <property type="interactions" value="120"/>
</dbReference>
<proteinExistence type="predicted"/>
<reference evidence="2" key="1">
    <citation type="submission" date="2016-06" db="EMBL/GenBank/DDBJ databases">
        <title>Parallel loss of symbiosis genes in relatives of nitrogen-fixing non-legume Parasponia.</title>
        <authorList>
            <person name="Van Velzen R."/>
            <person name="Holmer R."/>
            <person name="Bu F."/>
            <person name="Rutten L."/>
            <person name="Van Zeijl A."/>
            <person name="Liu W."/>
            <person name="Santuari L."/>
            <person name="Cao Q."/>
            <person name="Sharma T."/>
            <person name="Shen D."/>
            <person name="Roswanjaya Y."/>
            <person name="Wardhani T."/>
            <person name="Kalhor M.S."/>
            <person name="Jansen J."/>
            <person name="Van den Hoogen J."/>
            <person name="Gungor B."/>
            <person name="Hartog M."/>
            <person name="Hontelez J."/>
            <person name="Verver J."/>
            <person name="Yang W.-C."/>
            <person name="Schijlen E."/>
            <person name="Repin R."/>
            <person name="Schilthuizen M."/>
            <person name="Schranz E."/>
            <person name="Heidstra R."/>
            <person name="Miyata K."/>
            <person name="Fedorova E."/>
            <person name="Kohlen W."/>
            <person name="Bisseling T."/>
            <person name="Smit S."/>
            <person name="Geurts R."/>
        </authorList>
    </citation>
    <scope>NUCLEOTIDE SEQUENCE [LARGE SCALE GENOMIC DNA]</scope>
    <source>
        <strain evidence="2">cv. RG33-2</strain>
    </source>
</reference>
<gene>
    <name evidence="1" type="ORF">TorRG33x02_139070</name>
</gene>
<evidence type="ECO:0000313" key="1">
    <source>
        <dbReference type="EMBL" id="PON90257.1"/>
    </source>
</evidence>
<protein>
    <submittedName>
        <fullName evidence="1">Uncharacterized protein</fullName>
    </submittedName>
</protein>
<accession>A0A2P5EXK0</accession>
<evidence type="ECO:0000313" key="2">
    <source>
        <dbReference type="Proteomes" id="UP000237000"/>
    </source>
</evidence>
<name>A0A2P5EXK0_TREOI</name>
<sequence>MGRESHEYPTTTHMVHSSIALLQERFRELQRVKEMREERELLRMLVEPHNSTIYKRFNTTQYYEPAAKLAFHHDMMFQQRSTAPQVSLSLWPTFQNSFEEQYYYCSSFVESPLLMKSWPKVDTPSFEACLNKSQDSVDDHESDVDTSLHL</sequence>
<dbReference type="Proteomes" id="UP000237000">
    <property type="component" value="Unassembled WGS sequence"/>
</dbReference>
<dbReference type="EMBL" id="JXTC01000085">
    <property type="protein sequence ID" value="PON90257.1"/>
    <property type="molecule type" value="Genomic_DNA"/>
</dbReference>
<dbReference type="PANTHER" id="PTHR34570:SF7">
    <property type="entry name" value="GENOME ASSEMBLY, CHROMOSOME: A08"/>
    <property type="match status" value="1"/>
</dbReference>
<dbReference type="PANTHER" id="PTHR34570">
    <property type="entry name" value="OS03G0593100 PROTEIN"/>
    <property type="match status" value="1"/>
</dbReference>
<dbReference type="OrthoDB" id="671858at2759"/>
<organism evidence="1 2">
    <name type="scientific">Trema orientale</name>
    <name type="common">Charcoal tree</name>
    <name type="synonym">Celtis orientalis</name>
    <dbReference type="NCBI Taxonomy" id="63057"/>
    <lineage>
        <taxon>Eukaryota</taxon>
        <taxon>Viridiplantae</taxon>
        <taxon>Streptophyta</taxon>
        <taxon>Embryophyta</taxon>
        <taxon>Tracheophyta</taxon>
        <taxon>Spermatophyta</taxon>
        <taxon>Magnoliopsida</taxon>
        <taxon>eudicotyledons</taxon>
        <taxon>Gunneridae</taxon>
        <taxon>Pentapetalae</taxon>
        <taxon>rosids</taxon>
        <taxon>fabids</taxon>
        <taxon>Rosales</taxon>
        <taxon>Cannabaceae</taxon>
        <taxon>Trema</taxon>
    </lineage>
</organism>
<comment type="caution">
    <text evidence="1">The sequence shown here is derived from an EMBL/GenBank/DDBJ whole genome shotgun (WGS) entry which is preliminary data.</text>
</comment>
<dbReference type="AlphaFoldDB" id="A0A2P5EXK0"/>
<dbReference type="InParanoid" id="A0A2P5EXK0"/>
<keyword evidence="2" id="KW-1185">Reference proteome</keyword>